<feature type="compositionally biased region" description="Basic and acidic residues" evidence="9">
    <location>
        <begin position="95"/>
        <end position="106"/>
    </location>
</feature>
<evidence type="ECO:0000256" key="9">
    <source>
        <dbReference type="SAM" id="MobiDB-lite"/>
    </source>
</evidence>
<dbReference type="GO" id="GO:0052905">
    <property type="term" value="F:tRNA (guanosine(9)-N1)-methyltransferase activity"/>
    <property type="evidence" value="ECO:0007669"/>
    <property type="project" value="UniProtKB-EC"/>
</dbReference>
<dbReference type="InParanoid" id="A0A317XMV5"/>
<dbReference type="EMBL" id="KZ819196">
    <property type="protein sequence ID" value="PWY99179.1"/>
    <property type="molecule type" value="Genomic_DNA"/>
</dbReference>
<evidence type="ECO:0000256" key="7">
    <source>
        <dbReference type="ARBA" id="ARBA00032166"/>
    </source>
</evidence>
<reference evidence="11 12" key="1">
    <citation type="journal article" date="2018" name="Mol. Biol. Evol.">
        <title>Broad Genomic Sampling Reveals a Smut Pathogenic Ancestry of the Fungal Clade Ustilaginomycotina.</title>
        <authorList>
            <person name="Kijpornyongpan T."/>
            <person name="Mondo S.J."/>
            <person name="Barry K."/>
            <person name="Sandor L."/>
            <person name="Lee J."/>
            <person name="Lipzen A."/>
            <person name="Pangilinan J."/>
            <person name="LaButti K."/>
            <person name="Hainaut M."/>
            <person name="Henrissat B."/>
            <person name="Grigoriev I.V."/>
            <person name="Spatafora J.W."/>
            <person name="Aime M.C."/>
        </authorList>
    </citation>
    <scope>NUCLEOTIDE SEQUENCE [LARGE SCALE GENOMIC DNA]</scope>
    <source>
        <strain evidence="11 12">MCA 3645</strain>
    </source>
</reference>
<keyword evidence="3" id="KW-0489">Methyltransferase</keyword>
<feature type="domain" description="SAM-dependent MTase TRM10-type" evidence="10">
    <location>
        <begin position="167"/>
        <end position="450"/>
    </location>
</feature>
<keyword evidence="12" id="KW-1185">Reference proteome</keyword>
<dbReference type="PROSITE" id="PS51675">
    <property type="entry name" value="SAM_MT_TRM10"/>
    <property type="match status" value="1"/>
</dbReference>
<dbReference type="Proteomes" id="UP000246740">
    <property type="component" value="Unassembled WGS sequence"/>
</dbReference>
<dbReference type="Gene3D" id="3.40.1280.30">
    <property type="match status" value="2"/>
</dbReference>
<proteinExistence type="predicted"/>
<dbReference type="OrthoDB" id="278300at2759"/>
<dbReference type="PANTHER" id="PTHR13563:SF13">
    <property type="entry name" value="TRNA METHYLTRANSFERASE 10 HOMOLOG A"/>
    <property type="match status" value="1"/>
</dbReference>
<dbReference type="FunCoup" id="A0A317XMV5">
    <property type="interactions" value="553"/>
</dbReference>
<dbReference type="STRING" id="1882483.A0A317XMV5"/>
<evidence type="ECO:0000256" key="3">
    <source>
        <dbReference type="ARBA" id="ARBA00022603"/>
    </source>
</evidence>
<feature type="compositionally biased region" description="Polar residues" evidence="9">
    <location>
        <begin position="10"/>
        <end position="21"/>
    </location>
</feature>
<feature type="region of interest" description="Disordered" evidence="9">
    <location>
        <begin position="82"/>
        <end position="175"/>
    </location>
</feature>
<evidence type="ECO:0000256" key="5">
    <source>
        <dbReference type="ARBA" id="ARBA00022691"/>
    </source>
</evidence>
<sequence>MADNEADPARTTSSDQQNQAGPSRYLPSPVADPTGSSEQPEATQLAINSTVSGPAADKPTIQGIRQVHIDCASIPEGMSKNAAKKLAKRQQYEATKLERRAVERLKKKENKRARWLASQTGARSPELASAESRGEGSADESEPRLSAVGMGKRKSEDSQSGGESGEKRDRRGKRQPFAARLVVDCGFDELMSEKEVTSFTQQLVYSYSVNRQSSRPFSELILAGPGESSAKQYLTEDQHTLIPATHQPGQEAAVDSNSQPKEAKDPSSHLPSIYNSALGKAMNGKLRGVWKQWKNVTVYERGGIEALVSDSPVESGDPQALGRIPRSSVVYLTADTDETITQLEADTTYIIGGIVDKNRYKFLCKSKADQLGIRTARLPITQEHLDAVEARLRCKGETVAGGDAEEAGGHFRGRKVLTVNQVVEILCRWSETEDWVEALEKALPHRKYRPAPAQRSAAAH</sequence>
<evidence type="ECO:0000313" key="12">
    <source>
        <dbReference type="Proteomes" id="UP000246740"/>
    </source>
</evidence>
<keyword evidence="5" id="KW-0949">S-adenosyl-L-methionine</keyword>
<evidence type="ECO:0000259" key="10">
    <source>
        <dbReference type="PROSITE" id="PS51675"/>
    </source>
</evidence>
<keyword evidence="4" id="KW-0808">Transferase</keyword>
<name>A0A317XMV5_9BASI</name>
<protein>
    <recommendedName>
        <fullName evidence="2">tRNA (guanine(9)-N1)-methyltransferase</fullName>
        <ecNumber evidence="1">2.1.1.221</ecNumber>
    </recommendedName>
    <alternativeName>
        <fullName evidence="7">tRNA methyltransferase 10</fullName>
    </alternativeName>
    <alternativeName>
        <fullName evidence="6">tRNA(m1G9)-methyltransferase</fullName>
    </alternativeName>
</protein>
<evidence type="ECO:0000313" key="11">
    <source>
        <dbReference type="EMBL" id="PWY99179.1"/>
    </source>
</evidence>
<dbReference type="PANTHER" id="PTHR13563">
    <property type="entry name" value="TRNA (GUANINE-9-) METHYLTRANSFERASE"/>
    <property type="match status" value="1"/>
</dbReference>
<dbReference type="InterPro" id="IPR038459">
    <property type="entry name" value="MT_TRM10-typ_sf"/>
</dbReference>
<dbReference type="InterPro" id="IPR028564">
    <property type="entry name" value="MT_TRM10-typ"/>
</dbReference>
<dbReference type="EC" id="2.1.1.221" evidence="1"/>
<organism evidence="11 12">
    <name type="scientific">Testicularia cyperi</name>
    <dbReference type="NCBI Taxonomy" id="1882483"/>
    <lineage>
        <taxon>Eukaryota</taxon>
        <taxon>Fungi</taxon>
        <taxon>Dikarya</taxon>
        <taxon>Basidiomycota</taxon>
        <taxon>Ustilaginomycotina</taxon>
        <taxon>Ustilaginomycetes</taxon>
        <taxon>Ustilaginales</taxon>
        <taxon>Anthracoideaceae</taxon>
        <taxon>Testicularia</taxon>
    </lineage>
</organism>
<feature type="compositionally biased region" description="Polar residues" evidence="9">
    <location>
        <begin position="34"/>
        <end position="44"/>
    </location>
</feature>
<dbReference type="GO" id="GO:0000049">
    <property type="term" value="F:tRNA binding"/>
    <property type="evidence" value="ECO:0007669"/>
    <property type="project" value="TreeGrafter"/>
</dbReference>
<accession>A0A317XMV5</accession>
<comment type="catalytic activity">
    <reaction evidence="8">
        <text>guanosine(9) in tRNA + S-adenosyl-L-methionine = N(1)-methylguanosine(9) in tRNA + S-adenosyl-L-homocysteine + H(+)</text>
        <dbReference type="Rhea" id="RHEA:43156"/>
        <dbReference type="Rhea" id="RHEA-COMP:10367"/>
        <dbReference type="Rhea" id="RHEA-COMP:10368"/>
        <dbReference type="ChEBI" id="CHEBI:15378"/>
        <dbReference type="ChEBI" id="CHEBI:57856"/>
        <dbReference type="ChEBI" id="CHEBI:59789"/>
        <dbReference type="ChEBI" id="CHEBI:73542"/>
        <dbReference type="ChEBI" id="CHEBI:74269"/>
        <dbReference type="EC" id="2.1.1.221"/>
    </reaction>
</comment>
<evidence type="ECO:0000256" key="1">
    <source>
        <dbReference type="ARBA" id="ARBA00012797"/>
    </source>
</evidence>
<gene>
    <name evidence="11" type="ORF">BCV70DRAFT_201386</name>
</gene>
<feature type="region of interest" description="Disordered" evidence="9">
    <location>
        <begin position="1"/>
        <end position="44"/>
    </location>
</feature>
<dbReference type="GO" id="GO:0002939">
    <property type="term" value="P:tRNA N1-guanine methylation"/>
    <property type="evidence" value="ECO:0007669"/>
    <property type="project" value="TreeGrafter"/>
</dbReference>
<evidence type="ECO:0000256" key="6">
    <source>
        <dbReference type="ARBA" id="ARBA00031792"/>
    </source>
</evidence>
<feature type="region of interest" description="Disordered" evidence="9">
    <location>
        <begin position="247"/>
        <end position="272"/>
    </location>
</feature>
<evidence type="ECO:0000256" key="2">
    <source>
        <dbReference type="ARBA" id="ARBA00020451"/>
    </source>
</evidence>
<dbReference type="AlphaFoldDB" id="A0A317XMV5"/>
<dbReference type="GO" id="GO:0005634">
    <property type="term" value="C:nucleus"/>
    <property type="evidence" value="ECO:0007669"/>
    <property type="project" value="TreeGrafter"/>
</dbReference>
<dbReference type="InterPro" id="IPR007356">
    <property type="entry name" value="tRNA_m1G_MeTrfase_euk"/>
</dbReference>
<evidence type="ECO:0000256" key="4">
    <source>
        <dbReference type="ARBA" id="ARBA00022679"/>
    </source>
</evidence>
<evidence type="ECO:0000256" key="8">
    <source>
        <dbReference type="ARBA" id="ARBA00048434"/>
    </source>
</evidence>
<dbReference type="CDD" id="cd18089">
    <property type="entry name" value="SPOUT_Trm10-like"/>
    <property type="match status" value="1"/>
</dbReference>